<evidence type="ECO:0000313" key="3">
    <source>
        <dbReference type="EMBL" id="SLM34670.1"/>
    </source>
</evidence>
<evidence type="ECO:0008006" key="5">
    <source>
        <dbReference type="Google" id="ProtNLM"/>
    </source>
</evidence>
<feature type="compositionally biased region" description="Low complexity" evidence="2">
    <location>
        <begin position="1"/>
        <end position="20"/>
    </location>
</feature>
<keyword evidence="4" id="KW-1185">Reference proteome</keyword>
<dbReference type="Proteomes" id="UP000192927">
    <property type="component" value="Unassembled WGS sequence"/>
</dbReference>
<organism evidence="3 4">
    <name type="scientific">Lasallia pustulata</name>
    <dbReference type="NCBI Taxonomy" id="136370"/>
    <lineage>
        <taxon>Eukaryota</taxon>
        <taxon>Fungi</taxon>
        <taxon>Dikarya</taxon>
        <taxon>Ascomycota</taxon>
        <taxon>Pezizomycotina</taxon>
        <taxon>Lecanoromycetes</taxon>
        <taxon>OSLEUM clade</taxon>
        <taxon>Umbilicariomycetidae</taxon>
        <taxon>Umbilicariales</taxon>
        <taxon>Umbilicariaceae</taxon>
        <taxon>Lasallia</taxon>
    </lineage>
</organism>
<proteinExistence type="predicted"/>
<dbReference type="AlphaFoldDB" id="A0A1W5CV69"/>
<evidence type="ECO:0000313" key="4">
    <source>
        <dbReference type="Proteomes" id="UP000192927"/>
    </source>
</evidence>
<feature type="region of interest" description="Disordered" evidence="2">
    <location>
        <begin position="1"/>
        <end position="22"/>
    </location>
</feature>
<evidence type="ECO:0000256" key="1">
    <source>
        <dbReference type="SAM" id="Coils"/>
    </source>
</evidence>
<name>A0A1W5CV69_9LECA</name>
<accession>A0A1W5CV69</accession>
<keyword evidence="1" id="KW-0175">Coiled coil</keyword>
<protein>
    <recommendedName>
        <fullName evidence="5">Zinc finger, CCHC-type</fullName>
    </recommendedName>
</protein>
<evidence type="ECO:0000256" key="2">
    <source>
        <dbReference type="SAM" id="MobiDB-lite"/>
    </source>
</evidence>
<feature type="coiled-coil region" evidence="1">
    <location>
        <begin position="115"/>
        <end position="142"/>
    </location>
</feature>
<dbReference type="EMBL" id="FWEW01000367">
    <property type="protein sequence ID" value="SLM34670.1"/>
    <property type="molecule type" value="Genomic_DNA"/>
</dbReference>
<reference evidence="4" key="1">
    <citation type="submission" date="2017-03" db="EMBL/GenBank/DDBJ databases">
        <authorList>
            <person name="Sharma R."/>
            <person name="Thines M."/>
        </authorList>
    </citation>
    <scope>NUCLEOTIDE SEQUENCE [LARGE SCALE GENOMIC DNA]</scope>
</reference>
<sequence length="429" mass="48133">MVSTPGTSTPGTFTKSGSGSDPDWPFGTDVQAIACLTSLLALNPLQQQQQWTLMNTTNGRGILDEVILAMQRVTHLSQKFSALQSNHKTVCAELSTMKREYQKFCDRFSIENREKMDAEEHIKNQAAELLQKNEEIAALRIAPTTRLCSEQHPNPDKFDGTNRALLSAWIFQMEVKLNANADWWTITQQVHAYIISRLDGTALEQVKPGFPHGVSTFSSTVMIFDTLCNAYGDVMEKENAQAKIYNFKQSKPFTIWFPEWHTLASKTDFLSNILVSLLETNMNLELKQHLSYFPVDTVDRTNITTFANKIRQVDALVQSTEPTYKQKYKKGSTGVWGDPVLLPAAVFNGDAGVVTEVDSDPMDLSAMVWPGCDGGKCHPHNDKEKASKRKYCMENKLCLYCEESNHRIQECPTLAKANSECEKAKQGKA</sequence>